<dbReference type="OrthoDB" id="9800565at2"/>
<feature type="domain" description="Calcineurin-like phosphoesterase" evidence="3">
    <location>
        <begin position="4"/>
        <end position="146"/>
    </location>
</feature>
<comment type="similarity">
    <text evidence="1 2">Belongs to the metallophosphoesterase superfamily. YfcE family.</text>
</comment>
<dbReference type="Pfam" id="PF12850">
    <property type="entry name" value="Metallophos_2"/>
    <property type="match status" value="1"/>
</dbReference>
<organism evidence="4 5">
    <name type="scientific">Aureibacillus halotolerans</name>
    <dbReference type="NCBI Taxonomy" id="1508390"/>
    <lineage>
        <taxon>Bacteria</taxon>
        <taxon>Bacillati</taxon>
        <taxon>Bacillota</taxon>
        <taxon>Bacilli</taxon>
        <taxon>Bacillales</taxon>
        <taxon>Bacillaceae</taxon>
        <taxon>Aureibacillus</taxon>
    </lineage>
</organism>
<dbReference type="InterPro" id="IPR029052">
    <property type="entry name" value="Metallo-depent_PP-like"/>
</dbReference>
<evidence type="ECO:0000256" key="2">
    <source>
        <dbReference type="RuleBase" id="RU362039"/>
    </source>
</evidence>
<dbReference type="RefSeq" id="WP_133580623.1">
    <property type="nucleotide sequence ID" value="NZ_SNYJ01000008.1"/>
</dbReference>
<dbReference type="NCBIfam" id="TIGR00040">
    <property type="entry name" value="yfcE"/>
    <property type="match status" value="1"/>
</dbReference>
<reference evidence="4 5" key="1">
    <citation type="submission" date="2019-03" db="EMBL/GenBank/DDBJ databases">
        <title>Genomic Encyclopedia of Type Strains, Phase IV (KMG-IV): sequencing the most valuable type-strain genomes for metagenomic binning, comparative biology and taxonomic classification.</title>
        <authorList>
            <person name="Goeker M."/>
        </authorList>
    </citation>
    <scope>NUCLEOTIDE SEQUENCE [LARGE SCALE GENOMIC DNA]</scope>
    <source>
        <strain evidence="4 5">DSM 28697</strain>
    </source>
</reference>
<evidence type="ECO:0000259" key="3">
    <source>
        <dbReference type="Pfam" id="PF12850"/>
    </source>
</evidence>
<dbReference type="InterPro" id="IPR000979">
    <property type="entry name" value="Phosphodiesterase_MJ0936/Vps29"/>
</dbReference>
<comment type="cofactor">
    <cofactor evidence="2">
        <name>a divalent metal cation</name>
        <dbReference type="ChEBI" id="CHEBI:60240"/>
    </cofactor>
</comment>
<keyword evidence="2" id="KW-0479">Metal-binding</keyword>
<comment type="caution">
    <text evidence="4">The sequence shown here is derived from an EMBL/GenBank/DDBJ whole genome shotgun (WGS) entry which is preliminary data.</text>
</comment>
<protein>
    <recommendedName>
        <fullName evidence="2">Phosphoesterase</fullName>
        <ecNumber evidence="2">3.1.4.-</ecNumber>
    </recommendedName>
</protein>
<dbReference type="InterPro" id="IPR024654">
    <property type="entry name" value="Calcineurin-like_PHP_lpxH"/>
</dbReference>
<evidence type="ECO:0000256" key="1">
    <source>
        <dbReference type="ARBA" id="ARBA00008950"/>
    </source>
</evidence>
<accession>A0A4R6U3V1</accession>
<keyword evidence="5" id="KW-1185">Reference proteome</keyword>
<dbReference type="PANTHER" id="PTHR11124">
    <property type="entry name" value="VACUOLAR SORTING PROTEIN VPS29"/>
    <property type="match status" value="1"/>
</dbReference>
<dbReference type="Proteomes" id="UP000295632">
    <property type="component" value="Unassembled WGS sequence"/>
</dbReference>
<dbReference type="Gene3D" id="3.60.21.10">
    <property type="match status" value="1"/>
</dbReference>
<sequence length="174" mass="19422">MPNKLLVLSDSHGFDVELDLLWDRHSKDIEAIIHCGDSELSPKADELEGMVTVKGNCDIGSFPEVVTHSWEGLRIYVSHGHLHGVKGSSDQIVQSAKRADADIVMHGHSHIAEAYENEGILVLNPGSVRLPRQRVEATYALLERKDNAVEISFLEFNTGKLVFKENWSIPSKKR</sequence>
<evidence type="ECO:0000313" key="5">
    <source>
        <dbReference type="Proteomes" id="UP000295632"/>
    </source>
</evidence>
<proteinExistence type="inferred from homology"/>
<dbReference type="EC" id="3.1.4.-" evidence="2"/>
<dbReference type="GO" id="GO:0046872">
    <property type="term" value="F:metal ion binding"/>
    <property type="evidence" value="ECO:0007669"/>
    <property type="project" value="UniProtKB-KW"/>
</dbReference>
<gene>
    <name evidence="4" type="ORF">EV213_108139</name>
</gene>
<name>A0A4R6U3V1_9BACI</name>
<evidence type="ECO:0000313" key="4">
    <source>
        <dbReference type="EMBL" id="TDQ39189.1"/>
    </source>
</evidence>
<dbReference type="GO" id="GO:0016787">
    <property type="term" value="F:hydrolase activity"/>
    <property type="evidence" value="ECO:0007669"/>
    <property type="project" value="UniProtKB-UniRule"/>
</dbReference>
<dbReference type="EMBL" id="SNYJ01000008">
    <property type="protein sequence ID" value="TDQ39189.1"/>
    <property type="molecule type" value="Genomic_DNA"/>
</dbReference>
<dbReference type="AlphaFoldDB" id="A0A4R6U3V1"/>
<dbReference type="SUPFAM" id="SSF56300">
    <property type="entry name" value="Metallo-dependent phosphatases"/>
    <property type="match status" value="1"/>
</dbReference>